<evidence type="ECO:0000256" key="2">
    <source>
        <dbReference type="ARBA" id="ARBA00007738"/>
    </source>
</evidence>
<feature type="compositionally biased region" description="Gly residues" evidence="10">
    <location>
        <begin position="445"/>
        <end position="460"/>
    </location>
</feature>
<gene>
    <name evidence="12" type="ORF">KFE25_002676</name>
</gene>
<dbReference type="OMA" id="YSARNDI"/>
<evidence type="ECO:0000313" key="12">
    <source>
        <dbReference type="EMBL" id="KAG8465369.1"/>
    </source>
</evidence>
<comment type="similarity">
    <text evidence="2">Belongs to the histone deacetylase family. HD type 2 subfamily.</text>
</comment>
<protein>
    <recommendedName>
        <fullName evidence="3">histone deacetylase</fullName>
        <ecNumber evidence="3">3.5.1.98</ecNumber>
    </recommendedName>
</protein>
<comment type="caution">
    <text evidence="12">The sequence shown here is derived from an EMBL/GenBank/DDBJ whole genome shotgun (WGS) entry which is preliminary data.</text>
</comment>
<dbReference type="Gene3D" id="3.40.800.20">
    <property type="entry name" value="Histone deacetylase domain"/>
    <property type="match status" value="1"/>
</dbReference>
<evidence type="ECO:0000256" key="3">
    <source>
        <dbReference type="ARBA" id="ARBA00012111"/>
    </source>
</evidence>
<accession>A0A8J6CAB9</accession>
<dbReference type="GO" id="GO:0000118">
    <property type="term" value="C:histone deacetylase complex"/>
    <property type="evidence" value="ECO:0007669"/>
    <property type="project" value="TreeGrafter"/>
</dbReference>
<feature type="compositionally biased region" description="Low complexity" evidence="10">
    <location>
        <begin position="461"/>
        <end position="474"/>
    </location>
</feature>
<dbReference type="CDD" id="cd09992">
    <property type="entry name" value="HDAC_classII"/>
    <property type="match status" value="1"/>
</dbReference>
<dbReference type="AlphaFoldDB" id="A0A8J6CAB9"/>
<dbReference type="InterPro" id="IPR023801">
    <property type="entry name" value="His_deacetylse_dom"/>
</dbReference>
<dbReference type="InterPro" id="IPR023696">
    <property type="entry name" value="Ureohydrolase_dom_sf"/>
</dbReference>
<evidence type="ECO:0000313" key="13">
    <source>
        <dbReference type="Proteomes" id="UP000751190"/>
    </source>
</evidence>
<evidence type="ECO:0000259" key="11">
    <source>
        <dbReference type="Pfam" id="PF00850"/>
    </source>
</evidence>
<keyword evidence="4" id="KW-0678">Repressor</keyword>
<keyword evidence="8" id="KW-0804">Transcription</keyword>
<keyword evidence="9" id="KW-0539">Nucleus</keyword>
<dbReference type="PRINTS" id="PR01270">
    <property type="entry name" value="HDASUPER"/>
</dbReference>
<sequence>MASFHVLAEMDESIPLSPLSPRRGSGACGLVYDESMLRHAACGIERPDRLVAIMRHLTAHGLPEQCERVQARPCSEAEARLVHGSEHWQRLLGLPDSPLYSSQMDANEHTAESSRLAAGSVVELTDRVCRGALRSGFALVRPPGHHAGHSSMQGFCFLNNIAIAARAAQARHKLSRILVVDWDVHHGNGTQAMLADDPRIMYVSLHRRTRDFFPRTGDASEVGAGAGTGFTVNIPWRRIGMGDGEYVRAFSEVVMPIAAQFDPQLVLVSAGFDAAHGDPLGEMHLTPGCFAHMVRELQKLAGGRVVCALEGGYRLKSTANGVASTLRALVRPDEAVRADAPPLALDGTARRSVEQSCAQTINEVCRVHRQYWGVLHGRAPPRPMSDAGAPAVAEAAVEEEAAAAAMHARGSRTPSASAASSASTSMRAAGTDDLQRGAGRAAGDAAGGGGGGGGGGGSARGRGSSPLAHGRGSSPLGGGGATTLRSARDAGSAVARSAEAKDTCRGPARAAADLREPGAHACAASPLAPLVA</sequence>
<dbReference type="Pfam" id="PF00850">
    <property type="entry name" value="Hist_deacetyl"/>
    <property type="match status" value="1"/>
</dbReference>
<name>A0A8J6CAB9_DIALT</name>
<dbReference type="OrthoDB" id="424012at2759"/>
<comment type="subcellular location">
    <subcellularLocation>
        <location evidence="1">Nucleus</location>
    </subcellularLocation>
</comment>
<keyword evidence="7" id="KW-0805">Transcription regulation</keyword>
<keyword evidence="13" id="KW-1185">Reference proteome</keyword>
<keyword evidence="5" id="KW-0378">Hydrolase</keyword>
<evidence type="ECO:0000256" key="5">
    <source>
        <dbReference type="ARBA" id="ARBA00022801"/>
    </source>
</evidence>
<dbReference type="InterPro" id="IPR037138">
    <property type="entry name" value="His_deacetylse_dom_sf"/>
</dbReference>
<evidence type="ECO:0000256" key="4">
    <source>
        <dbReference type="ARBA" id="ARBA00022491"/>
    </source>
</evidence>
<dbReference type="GO" id="GO:0141221">
    <property type="term" value="F:histone deacetylase activity, hydrolytic mechanism"/>
    <property type="evidence" value="ECO:0007669"/>
    <property type="project" value="UniProtKB-EC"/>
</dbReference>
<dbReference type="EC" id="3.5.1.98" evidence="3"/>
<keyword evidence="6" id="KW-0156">Chromatin regulator</keyword>
<feature type="compositionally biased region" description="Low complexity" evidence="10">
    <location>
        <begin position="411"/>
        <end position="444"/>
    </location>
</feature>
<evidence type="ECO:0000256" key="9">
    <source>
        <dbReference type="ARBA" id="ARBA00023242"/>
    </source>
</evidence>
<evidence type="ECO:0000256" key="8">
    <source>
        <dbReference type="ARBA" id="ARBA00023163"/>
    </source>
</evidence>
<dbReference type="InterPro" id="IPR000286">
    <property type="entry name" value="HDACs"/>
</dbReference>
<evidence type="ECO:0000256" key="6">
    <source>
        <dbReference type="ARBA" id="ARBA00022853"/>
    </source>
</evidence>
<dbReference type="PANTHER" id="PTHR10625">
    <property type="entry name" value="HISTONE DEACETYLASE HDAC1-RELATED"/>
    <property type="match status" value="1"/>
</dbReference>
<dbReference type="SUPFAM" id="SSF52768">
    <property type="entry name" value="Arginase/deacetylase"/>
    <property type="match status" value="1"/>
</dbReference>
<evidence type="ECO:0000256" key="10">
    <source>
        <dbReference type="SAM" id="MobiDB-lite"/>
    </source>
</evidence>
<dbReference type="PANTHER" id="PTHR10625:SF5">
    <property type="entry name" value="HISTONE DEACETYLASE"/>
    <property type="match status" value="1"/>
</dbReference>
<evidence type="ECO:0000256" key="7">
    <source>
        <dbReference type="ARBA" id="ARBA00023015"/>
    </source>
</evidence>
<evidence type="ECO:0000256" key="1">
    <source>
        <dbReference type="ARBA" id="ARBA00004123"/>
    </source>
</evidence>
<proteinExistence type="inferred from homology"/>
<feature type="region of interest" description="Disordered" evidence="10">
    <location>
        <begin position="403"/>
        <end position="506"/>
    </location>
</feature>
<dbReference type="EMBL" id="JAGTXO010000010">
    <property type="protein sequence ID" value="KAG8465369.1"/>
    <property type="molecule type" value="Genomic_DNA"/>
</dbReference>
<feature type="domain" description="Histone deacetylase" evidence="11">
    <location>
        <begin position="45"/>
        <end position="329"/>
    </location>
</feature>
<organism evidence="12 13">
    <name type="scientific">Diacronema lutheri</name>
    <name type="common">Unicellular marine alga</name>
    <name type="synonym">Monochrysis lutheri</name>
    <dbReference type="NCBI Taxonomy" id="2081491"/>
    <lineage>
        <taxon>Eukaryota</taxon>
        <taxon>Haptista</taxon>
        <taxon>Haptophyta</taxon>
        <taxon>Pavlovophyceae</taxon>
        <taxon>Pavlovales</taxon>
        <taxon>Pavlovaceae</taxon>
        <taxon>Diacronema</taxon>
    </lineage>
</organism>
<dbReference type="GO" id="GO:0040029">
    <property type="term" value="P:epigenetic regulation of gene expression"/>
    <property type="evidence" value="ECO:0007669"/>
    <property type="project" value="TreeGrafter"/>
</dbReference>
<dbReference type="Proteomes" id="UP000751190">
    <property type="component" value="Unassembled WGS sequence"/>
</dbReference>
<reference evidence="12" key="1">
    <citation type="submission" date="2021-05" db="EMBL/GenBank/DDBJ databases">
        <title>The genome of the haptophyte Pavlova lutheri (Diacronema luteri, Pavlovales) - a model for lipid biosynthesis in eukaryotic algae.</title>
        <authorList>
            <person name="Hulatt C.J."/>
            <person name="Posewitz M.C."/>
        </authorList>
    </citation>
    <scope>NUCLEOTIDE SEQUENCE</scope>
    <source>
        <strain evidence="12">NIVA-4/92</strain>
    </source>
</reference>